<comment type="caution">
    <text evidence="9">The sequence shown here is derived from an EMBL/GenBank/DDBJ whole genome shotgun (WGS) entry which is preliminary data.</text>
</comment>
<dbReference type="PANTHER" id="PTHR12899:SF3">
    <property type="entry name" value="LARGE RIBOSOMAL SUBUNIT PROTEIN UL18M"/>
    <property type="match status" value="1"/>
</dbReference>
<dbReference type="FunFam" id="3.30.420.100:FF:000001">
    <property type="entry name" value="50S ribosomal protein L18"/>
    <property type="match status" value="1"/>
</dbReference>
<proteinExistence type="inferred from homology"/>
<evidence type="ECO:0000313" key="9">
    <source>
        <dbReference type="EMBL" id="TYB31326.1"/>
    </source>
</evidence>
<dbReference type="NCBIfam" id="TIGR00060">
    <property type="entry name" value="L18_bact"/>
    <property type="match status" value="1"/>
</dbReference>
<dbReference type="Pfam" id="PF00861">
    <property type="entry name" value="Ribosomal_L18p"/>
    <property type="match status" value="1"/>
</dbReference>
<evidence type="ECO:0000256" key="7">
    <source>
        <dbReference type="HAMAP-Rule" id="MF_01337"/>
    </source>
</evidence>
<keyword evidence="5 7" id="KW-0687">Ribonucleoprotein</keyword>
<feature type="region of interest" description="Disordered" evidence="8">
    <location>
        <begin position="1"/>
        <end position="21"/>
    </location>
</feature>
<evidence type="ECO:0000256" key="6">
    <source>
        <dbReference type="ARBA" id="ARBA00035197"/>
    </source>
</evidence>
<evidence type="ECO:0000256" key="8">
    <source>
        <dbReference type="SAM" id="MobiDB-lite"/>
    </source>
</evidence>
<organism evidence="9 10">
    <name type="scientific">Candidatus Mcinerneyibacterium aminivorans</name>
    <dbReference type="NCBI Taxonomy" id="2703815"/>
    <lineage>
        <taxon>Bacteria</taxon>
        <taxon>Candidatus Macinerneyibacteriota</taxon>
        <taxon>Candidatus Mcinerneyibacteria</taxon>
        <taxon>Candidatus Mcinerneyibacteriales</taxon>
        <taxon>Candidatus Mcinerneyibacteriaceae</taxon>
        <taxon>Candidatus Mcinerneyibacterium</taxon>
    </lineage>
</organism>
<dbReference type="GO" id="GO:0003735">
    <property type="term" value="F:structural constituent of ribosome"/>
    <property type="evidence" value="ECO:0007669"/>
    <property type="project" value="InterPro"/>
</dbReference>
<dbReference type="InterPro" id="IPR057268">
    <property type="entry name" value="Ribosomal_L18"/>
</dbReference>
<accession>A0A5D0MEA7</accession>
<reference evidence="9" key="1">
    <citation type="submission" date="2019-08" db="EMBL/GenBank/DDBJ databases">
        <title>Genomic characterization of a novel candidate phylum (ARYD3) from a high temperature, high salinity tertiary oil reservoir in north central Oklahoma, USA.</title>
        <authorList>
            <person name="Youssef N.H."/>
            <person name="Yadav A."/>
            <person name="Elshahed M.S."/>
        </authorList>
    </citation>
    <scope>NUCLEOTIDE SEQUENCE [LARGE SCALE GENOMIC DNA]</scope>
    <source>
        <strain evidence="9">ARYD3</strain>
    </source>
</reference>
<evidence type="ECO:0000313" key="10">
    <source>
        <dbReference type="Proteomes" id="UP000324143"/>
    </source>
</evidence>
<keyword evidence="4 7" id="KW-0689">Ribosomal protein</keyword>
<evidence type="ECO:0000256" key="5">
    <source>
        <dbReference type="ARBA" id="ARBA00023274"/>
    </source>
</evidence>
<evidence type="ECO:0000256" key="4">
    <source>
        <dbReference type="ARBA" id="ARBA00022980"/>
    </source>
</evidence>
<dbReference type="InterPro" id="IPR004389">
    <property type="entry name" value="Ribosomal_uL18_bac-type"/>
</dbReference>
<comment type="function">
    <text evidence="7">This is one of the proteins that bind and probably mediate the attachment of the 5S RNA into the large ribosomal subunit, where it forms part of the central protuberance.</text>
</comment>
<comment type="subunit">
    <text evidence="7">Part of the 50S ribosomal subunit; part of the 5S rRNA/L5/L18/L25 subcomplex. Contacts the 5S and 23S rRNAs.</text>
</comment>
<keyword evidence="10" id="KW-1185">Reference proteome</keyword>
<dbReference type="PANTHER" id="PTHR12899">
    <property type="entry name" value="39S RIBOSOMAL PROTEIN L18, MITOCHONDRIAL"/>
    <property type="match status" value="1"/>
</dbReference>
<evidence type="ECO:0000256" key="2">
    <source>
        <dbReference type="ARBA" id="ARBA00022730"/>
    </source>
</evidence>
<keyword evidence="2 7" id="KW-0699">rRNA-binding</keyword>
<evidence type="ECO:0000256" key="3">
    <source>
        <dbReference type="ARBA" id="ARBA00022884"/>
    </source>
</evidence>
<dbReference type="EMBL" id="VSIX01000040">
    <property type="protein sequence ID" value="TYB31326.1"/>
    <property type="molecule type" value="Genomic_DNA"/>
</dbReference>
<dbReference type="Proteomes" id="UP000324143">
    <property type="component" value="Unassembled WGS sequence"/>
</dbReference>
<keyword evidence="3 7" id="KW-0694">RNA-binding</keyword>
<evidence type="ECO:0000256" key="1">
    <source>
        <dbReference type="ARBA" id="ARBA00007116"/>
    </source>
</evidence>
<comment type="similarity">
    <text evidence="1 7">Belongs to the universal ribosomal protein uL18 family.</text>
</comment>
<dbReference type="InterPro" id="IPR005484">
    <property type="entry name" value="Ribosomal_uL18_bac/plant/anim"/>
</dbReference>
<dbReference type="GO" id="GO:0006412">
    <property type="term" value="P:translation"/>
    <property type="evidence" value="ECO:0007669"/>
    <property type="project" value="UniProtKB-UniRule"/>
</dbReference>
<dbReference type="CDD" id="cd00432">
    <property type="entry name" value="Ribosomal_L18_L5e"/>
    <property type="match status" value="1"/>
</dbReference>
<dbReference type="SUPFAM" id="SSF53137">
    <property type="entry name" value="Translational machinery components"/>
    <property type="match status" value="1"/>
</dbReference>
<dbReference type="GO" id="GO:0022625">
    <property type="term" value="C:cytosolic large ribosomal subunit"/>
    <property type="evidence" value="ECO:0007669"/>
    <property type="project" value="TreeGrafter"/>
</dbReference>
<name>A0A5D0MEA7_9BACT</name>
<dbReference type="GO" id="GO:0008097">
    <property type="term" value="F:5S rRNA binding"/>
    <property type="evidence" value="ECO:0007669"/>
    <property type="project" value="TreeGrafter"/>
</dbReference>
<dbReference type="AlphaFoldDB" id="A0A5D0MEA7"/>
<dbReference type="HAMAP" id="MF_01337_B">
    <property type="entry name" value="Ribosomal_uL18_B"/>
    <property type="match status" value="1"/>
</dbReference>
<sequence>MKKISRRTKKKVKNRKRRHKRVRKNIIGTPNKPRLSVYKSNKYIYAQLIDDINEETIAAASTLKSEIRDSVDNTSNKEAAEEVGKLIAELAKENNIKEVVFDNGGFKFHGRIASLADAARDNGLKF</sequence>
<protein>
    <recommendedName>
        <fullName evidence="6 7">Large ribosomal subunit protein uL18</fullName>
    </recommendedName>
</protein>
<gene>
    <name evidence="7" type="primary">rplR</name>
    <name evidence="9" type="ORF">FXF47_04795</name>
</gene>
<dbReference type="Gene3D" id="3.30.420.100">
    <property type="match status" value="1"/>
</dbReference>